<organism evidence="4 5">
    <name type="scientific">Peptidiphaga gingivicola</name>
    <dbReference type="NCBI Taxonomy" id="2741497"/>
    <lineage>
        <taxon>Bacteria</taxon>
        <taxon>Bacillati</taxon>
        <taxon>Actinomycetota</taxon>
        <taxon>Actinomycetes</taxon>
        <taxon>Actinomycetales</taxon>
        <taxon>Actinomycetaceae</taxon>
        <taxon>Peptidiphaga</taxon>
    </lineage>
</organism>
<comment type="caution">
    <text evidence="4">The sequence shown here is derived from an EMBL/GenBank/DDBJ whole genome shotgun (WGS) entry which is preliminary data.</text>
</comment>
<dbReference type="STRING" id="1823756.A4H34_00315"/>
<keyword evidence="2" id="KW-0472">Membrane</keyword>
<dbReference type="GO" id="GO:0016989">
    <property type="term" value="F:sigma factor antagonist activity"/>
    <property type="evidence" value="ECO:0007669"/>
    <property type="project" value="TreeGrafter"/>
</dbReference>
<feature type="domain" description="Anti-sigma K factor RskA C-terminal" evidence="3">
    <location>
        <begin position="66"/>
        <end position="197"/>
    </location>
</feature>
<evidence type="ECO:0000313" key="5">
    <source>
        <dbReference type="Proteomes" id="UP000078368"/>
    </source>
</evidence>
<dbReference type="Pfam" id="PF10099">
    <property type="entry name" value="RskA_C"/>
    <property type="match status" value="1"/>
</dbReference>
<feature type="region of interest" description="Disordered" evidence="1">
    <location>
        <begin position="189"/>
        <end position="209"/>
    </location>
</feature>
<protein>
    <recommendedName>
        <fullName evidence="3">Anti-sigma K factor RskA C-terminal domain-containing protein</fullName>
    </recommendedName>
</protein>
<dbReference type="PANTHER" id="PTHR37461:SF1">
    <property type="entry name" value="ANTI-SIGMA-K FACTOR RSKA"/>
    <property type="match status" value="1"/>
</dbReference>
<dbReference type="InterPro" id="IPR018764">
    <property type="entry name" value="RskA_C"/>
</dbReference>
<dbReference type="GO" id="GO:0006417">
    <property type="term" value="P:regulation of translation"/>
    <property type="evidence" value="ECO:0007669"/>
    <property type="project" value="TreeGrafter"/>
</dbReference>
<dbReference type="Proteomes" id="UP000078368">
    <property type="component" value="Unassembled WGS sequence"/>
</dbReference>
<sequence length="209" mass="22303">MTERDDIAFGTPEAELLGAAAFDGEPLQPPANVKAELMARISSGGSENARADVVELPRRRTWVRRLAGAAAAVFLAAGGFAAGRAWTMRGMSDETKFNALNQASDYSQTSHKMADGHTIRLVWSYKEHSAALVMPAGMQIPRGKAVQAWSVKGRRMTSMGMYPSGSKARYAFLSAMPDEGESVMLTMEPASGSSAPSSDMVADIPMGKK</sequence>
<proteinExistence type="predicted"/>
<gene>
    <name evidence="4" type="ORF">A4H34_00315</name>
</gene>
<dbReference type="AlphaFoldDB" id="A0A179B1T7"/>
<dbReference type="OrthoDB" id="153510at2"/>
<evidence type="ECO:0000259" key="3">
    <source>
        <dbReference type="Pfam" id="PF10099"/>
    </source>
</evidence>
<name>A0A179B1T7_9ACTO</name>
<dbReference type="RefSeq" id="WP_009198529.1">
    <property type="nucleotide sequence ID" value="NZ_LVZK01000001.1"/>
</dbReference>
<dbReference type="EMBL" id="LVZK01000001">
    <property type="protein sequence ID" value="OAP85688.1"/>
    <property type="molecule type" value="Genomic_DNA"/>
</dbReference>
<feature type="transmembrane region" description="Helical" evidence="2">
    <location>
        <begin position="66"/>
        <end position="86"/>
    </location>
</feature>
<evidence type="ECO:0000256" key="2">
    <source>
        <dbReference type="SAM" id="Phobius"/>
    </source>
</evidence>
<dbReference type="InterPro" id="IPR051474">
    <property type="entry name" value="Anti-sigma-K/W_factor"/>
</dbReference>
<evidence type="ECO:0000313" key="4">
    <source>
        <dbReference type="EMBL" id="OAP85688.1"/>
    </source>
</evidence>
<keyword evidence="2" id="KW-1133">Transmembrane helix</keyword>
<dbReference type="GO" id="GO:0005886">
    <property type="term" value="C:plasma membrane"/>
    <property type="evidence" value="ECO:0007669"/>
    <property type="project" value="InterPro"/>
</dbReference>
<evidence type="ECO:0000256" key="1">
    <source>
        <dbReference type="SAM" id="MobiDB-lite"/>
    </source>
</evidence>
<reference evidence="4 5" key="1">
    <citation type="submission" date="2016-04" db="EMBL/GenBank/DDBJ databases">
        <title>Peptidophaga gingivicola gen. nov., sp. nov., isolated from human subgingival plaque.</title>
        <authorList>
            <person name="Beall C.J."/>
            <person name="Mokrzan E.M."/>
            <person name="Griffen A.L."/>
            <person name="Leys E.J."/>
        </authorList>
    </citation>
    <scope>NUCLEOTIDE SEQUENCE [LARGE SCALE GENOMIC DNA]</scope>
    <source>
        <strain evidence="4 5">BA112</strain>
    </source>
</reference>
<keyword evidence="5" id="KW-1185">Reference proteome</keyword>
<dbReference type="PANTHER" id="PTHR37461">
    <property type="entry name" value="ANTI-SIGMA-K FACTOR RSKA"/>
    <property type="match status" value="1"/>
</dbReference>
<keyword evidence="2" id="KW-0812">Transmembrane</keyword>
<accession>A0A179B1T7</accession>